<dbReference type="SUPFAM" id="SSF53474">
    <property type="entry name" value="alpha/beta-Hydrolases"/>
    <property type="match status" value="1"/>
</dbReference>
<reference evidence="2" key="1">
    <citation type="submission" date="2021-12" db="EMBL/GenBank/DDBJ databases">
        <title>Convergent genome expansion in fungi linked to evolution of root-endophyte symbiosis.</title>
        <authorList>
            <consortium name="DOE Joint Genome Institute"/>
            <person name="Ke Y.-H."/>
            <person name="Bonito G."/>
            <person name="Liao H.-L."/>
            <person name="Looney B."/>
            <person name="Rojas-Flechas A."/>
            <person name="Nash J."/>
            <person name="Hameed K."/>
            <person name="Schadt C."/>
            <person name="Martin F."/>
            <person name="Crous P.W."/>
            <person name="Miettinen O."/>
            <person name="Magnuson J.K."/>
            <person name="Labbe J."/>
            <person name="Jacobson D."/>
            <person name="Doktycz M.J."/>
            <person name="Veneault-Fourrey C."/>
            <person name="Kuo A."/>
            <person name="Mondo S."/>
            <person name="Calhoun S."/>
            <person name="Riley R."/>
            <person name="Ohm R."/>
            <person name="LaButti K."/>
            <person name="Andreopoulos B."/>
            <person name="Pangilinan J."/>
            <person name="Nolan M."/>
            <person name="Tritt A."/>
            <person name="Clum A."/>
            <person name="Lipzen A."/>
            <person name="Daum C."/>
            <person name="Barry K."/>
            <person name="Grigoriev I.V."/>
            <person name="Vilgalys R."/>
        </authorList>
    </citation>
    <scope>NUCLEOTIDE SEQUENCE</scope>
    <source>
        <strain evidence="2">PMI_201</strain>
    </source>
</reference>
<name>A0AAD4PYL5_9EURO</name>
<dbReference type="RefSeq" id="XP_046070435.1">
    <property type="nucleotide sequence ID" value="XM_046216540.1"/>
</dbReference>
<organism evidence="2 3">
    <name type="scientific">Talaromyces proteolyticus</name>
    <dbReference type="NCBI Taxonomy" id="1131652"/>
    <lineage>
        <taxon>Eukaryota</taxon>
        <taxon>Fungi</taxon>
        <taxon>Dikarya</taxon>
        <taxon>Ascomycota</taxon>
        <taxon>Pezizomycotina</taxon>
        <taxon>Eurotiomycetes</taxon>
        <taxon>Eurotiomycetidae</taxon>
        <taxon>Eurotiales</taxon>
        <taxon>Trichocomaceae</taxon>
        <taxon>Talaromyces</taxon>
        <taxon>Talaromyces sect. Bacilispori</taxon>
    </lineage>
</organism>
<dbReference type="InterPro" id="IPR050585">
    <property type="entry name" value="Xaa-Pro_dipeptidyl-ppase/CocE"/>
</dbReference>
<accession>A0AAD4PYL5</accession>
<dbReference type="GeneID" id="70246827"/>
<dbReference type="Pfam" id="PF00326">
    <property type="entry name" value="Peptidase_S9"/>
    <property type="match status" value="1"/>
</dbReference>
<evidence type="ECO:0000259" key="1">
    <source>
        <dbReference type="Pfam" id="PF00326"/>
    </source>
</evidence>
<evidence type="ECO:0000313" key="2">
    <source>
        <dbReference type="EMBL" id="KAH8695293.1"/>
    </source>
</evidence>
<gene>
    <name evidence="2" type="ORF">BGW36DRAFT_382447</name>
</gene>
<dbReference type="InterPro" id="IPR011042">
    <property type="entry name" value="6-blade_b-propeller_TolB-like"/>
</dbReference>
<dbReference type="PANTHER" id="PTHR43056:SF5">
    <property type="entry name" value="PEPTIDASE S9 PROLYL OLIGOPEPTIDASE CATALYTIC DOMAIN-CONTAINING PROTEIN"/>
    <property type="match status" value="1"/>
</dbReference>
<dbReference type="Gene3D" id="2.120.10.30">
    <property type="entry name" value="TolB, C-terminal domain"/>
    <property type="match status" value="1"/>
</dbReference>
<dbReference type="AlphaFoldDB" id="A0AAD4PYL5"/>
<keyword evidence="2" id="KW-0378">Hydrolase</keyword>
<dbReference type="SUPFAM" id="SSF82171">
    <property type="entry name" value="DPP6 N-terminal domain-like"/>
    <property type="match status" value="1"/>
</dbReference>
<feature type="domain" description="Peptidase S9 prolyl oligopeptidase catalytic" evidence="1">
    <location>
        <begin position="443"/>
        <end position="652"/>
    </location>
</feature>
<protein>
    <submittedName>
        <fullName evidence="2">Alpha/Beta hydrolase protein</fullName>
    </submittedName>
</protein>
<evidence type="ECO:0000313" key="3">
    <source>
        <dbReference type="Proteomes" id="UP001201262"/>
    </source>
</evidence>
<dbReference type="SUPFAM" id="SSF101898">
    <property type="entry name" value="NHL repeat"/>
    <property type="match status" value="1"/>
</dbReference>
<comment type="caution">
    <text evidence="2">The sequence shown here is derived from an EMBL/GenBank/DDBJ whole genome shotgun (WGS) entry which is preliminary data.</text>
</comment>
<keyword evidence="3" id="KW-1185">Reference proteome</keyword>
<dbReference type="InterPro" id="IPR001375">
    <property type="entry name" value="Peptidase_S9_cat"/>
</dbReference>
<proteinExistence type="predicted"/>
<dbReference type="Proteomes" id="UP001201262">
    <property type="component" value="Unassembled WGS sequence"/>
</dbReference>
<dbReference type="InterPro" id="IPR029058">
    <property type="entry name" value="AB_hydrolase_fold"/>
</dbReference>
<dbReference type="PANTHER" id="PTHR43056">
    <property type="entry name" value="PEPTIDASE S9 PROLYL OLIGOPEPTIDASE"/>
    <property type="match status" value="1"/>
</dbReference>
<sequence length="658" mass="72788">MATPKTAQFGTWESPINIETITAESTNIIEVTATANGKIYTVEAPPSVDGRCTIIEYQQGKSREVLPPDYSARTAVHGYGGAAIETTSKGAVIFADWNTKGVFSLDPTTKKVTAVLTADPQVFFADFDVHPHHPEWILAIRENHHSQPEEENSLVAINSADQTIHVLASGADFYTSPRFSPTGDRISWTQWNHPDMPWTGTKLFVGYWKGDGTLSDVKEIDGEARNVSINQPKWGPDGTLFYISDRSGYWQLQALRQDSAKPETIILDGLEKGEFSSPEWRLGSSTFISLTSDTIVATWIKDAKETLISIDLPSSKYSVLSDSLTGINGHAVHRLSDTSFVVIADSPTVPKALYHVELSQPRLKIDILKSSLPLDIPDVFYSQAEHISFPRTEGSDQLNTTSHAFYLPPKNANYVGTPGALPPLIIDMHGGPTTHTSPGLALTYQYYTSRGYAVALPNYAGSSGYGRKYRDLLDGAWGALDPADAASCVTYLVKTGRVDGSRVGIMGGSSGGHAALEAIWMFPSVWSAAVSRYGISDLEILVEDTHKFEKHYAFRLLFADNVPDDEDQRRRVYRQRSPRFHSKEIRAPVLLLQGSEDRVVPPNQTEMMVRSITENGGIAKMTLFEGEGHGFRGKENQRRALEEQDQWWQKYLVRAEEA</sequence>
<dbReference type="GO" id="GO:0006508">
    <property type="term" value="P:proteolysis"/>
    <property type="evidence" value="ECO:0007669"/>
    <property type="project" value="InterPro"/>
</dbReference>
<dbReference type="Gene3D" id="3.40.50.1820">
    <property type="entry name" value="alpha/beta hydrolase"/>
    <property type="match status" value="1"/>
</dbReference>
<dbReference type="EMBL" id="JAJTJA010000008">
    <property type="protein sequence ID" value="KAH8695293.1"/>
    <property type="molecule type" value="Genomic_DNA"/>
</dbReference>
<dbReference type="GO" id="GO:0008236">
    <property type="term" value="F:serine-type peptidase activity"/>
    <property type="evidence" value="ECO:0007669"/>
    <property type="project" value="InterPro"/>
</dbReference>